<sequence length="173" mass="18212">MLNNDRGGTFTAFGSSTQPRLALAPGRSPRAVLNGGWWPHSWNPAAELPGLVAEVVERYGPIRRLMLSSRTWDPCFDRFLVATGTVQIRWFSSADPGLLSIITEAGDQINLLIVPPDAPAAAARLALDKAADPANSLHAAAILATALPPRQPTDRDGVGGADDTPPAGPSRSS</sequence>
<protein>
    <submittedName>
        <fullName evidence="2">Uncharacterized protein</fullName>
    </submittedName>
</protein>
<name>A0ABN2B8N1_9ACTN</name>
<dbReference type="InterPro" id="IPR046036">
    <property type="entry name" value="DUF5994"/>
</dbReference>
<proteinExistence type="predicted"/>
<evidence type="ECO:0000256" key="1">
    <source>
        <dbReference type="SAM" id="MobiDB-lite"/>
    </source>
</evidence>
<dbReference type="EMBL" id="BAAAQD010000013">
    <property type="protein sequence ID" value="GAA1536154.1"/>
    <property type="molecule type" value="Genomic_DNA"/>
</dbReference>
<organism evidence="2 3">
    <name type="scientific">Dactylosporangium maewongense</name>
    <dbReference type="NCBI Taxonomy" id="634393"/>
    <lineage>
        <taxon>Bacteria</taxon>
        <taxon>Bacillati</taxon>
        <taxon>Actinomycetota</taxon>
        <taxon>Actinomycetes</taxon>
        <taxon>Micromonosporales</taxon>
        <taxon>Micromonosporaceae</taxon>
        <taxon>Dactylosporangium</taxon>
    </lineage>
</organism>
<feature type="region of interest" description="Disordered" evidence="1">
    <location>
        <begin position="143"/>
        <end position="173"/>
    </location>
</feature>
<accession>A0ABN2B8N1</accession>
<dbReference type="Pfam" id="PF19457">
    <property type="entry name" value="DUF5994"/>
    <property type="match status" value="1"/>
</dbReference>
<keyword evidence="3" id="KW-1185">Reference proteome</keyword>
<reference evidence="2 3" key="1">
    <citation type="journal article" date="2019" name="Int. J. Syst. Evol. Microbiol.">
        <title>The Global Catalogue of Microorganisms (GCM) 10K type strain sequencing project: providing services to taxonomists for standard genome sequencing and annotation.</title>
        <authorList>
            <consortium name="The Broad Institute Genomics Platform"/>
            <consortium name="The Broad Institute Genome Sequencing Center for Infectious Disease"/>
            <person name="Wu L."/>
            <person name="Ma J."/>
        </authorList>
    </citation>
    <scope>NUCLEOTIDE SEQUENCE [LARGE SCALE GENOMIC DNA]</scope>
    <source>
        <strain evidence="2 3">JCM 15933</strain>
    </source>
</reference>
<evidence type="ECO:0000313" key="3">
    <source>
        <dbReference type="Proteomes" id="UP001501470"/>
    </source>
</evidence>
<dbReference type="RefSeq" id="WP_344505968.1">
    <property type="nucleotide sequence ID" value="NZ_BAAAQD010000013.1"/>
</dbReference>
<dbReference type="Proteomes" id="UP001501470">
    <property type="component" value="Unassembled WGS sequence"/>
</dbReference>
<evidence type="ECO:0000313" key="2">
    <source>
        <dbReference type="EMBL" id="GAA1536154.1"/>
    </source>
</evidence>
<gene>
    <name evidence="2" type="ORF">GCM10009827_063230</name>
</gene>
<comment type="caution">
    <text evidence="2">The sequence shown here is derived from an EMBL/GenBank/DDBJ whole genome shotgun (WGS) entry which is preliminary data.</text>
</comment>